<dbReference type="Pfam" id="PF00583">
    <property type="entry name" value="Acetyltransf_1"/>
    <property type="match status" value="1"/>
</dbReference>
<organism evidence="2 3">
    <name type="scientific">Catellatospora methionotrophica</name>
    <dbReference type="NCBI Taxonomy" id="121620"/>
    <lineage>
        <taxon>Bacteria</taxon>
        <taxon>Bacillati</taxon>
        <taxon>Actinomycetota</taxon>
        <taxon>Actinomycetes</taxon>
        <taxon>Micromonosporales</taxon>
        <taxon>Micromonosporaceae</taxon>
        <taxon>Catellatospora</taxon>
    </lineage>
</organism>
<dbReference type="InterPro" id="IPR016181">
    <property type="entry name" value="Acyl_CoA_acyltransferase"/>
</dbReference>
<dbReference type="AlphaFoldDB" id="A0A8J3L9U5"/>
<accession>A0A8J3L9U5</accession>
<sequence>MHTTHSDLIITTHDAAGLAEHLDLVLDTYAEVYATEIATDPFFSLPRYQDRLSAYASRAGFALALGYVGDELAGYVLGFRLPEGSGWWSGLQDEVDPEMLIEDGMRTVAICEIMVKEKYRRRGYARRLHDTFLHDRTEERATLLVDPINSPARSAYRSWGWQRIGGVRPFPDSPLYDGMLLDLPTRH</sequence>
<dbReference type="InterPro" id="IPR000182">
    <property type="entry name" value="GNAT_dom"/>
</dbReference>
<feature type="domain" description="N-acetyltransferase" evidence="1">
    <location>
        <begin position="19"/>
        <end position="182"/>
    </location>
</feature>
<dbReference type="GO" id="GO:0016747">
    <property type="term" value="F:acyltransferase activity, transferring groups other than amino-acyl groups"/>
    <property type="evidence" value="ECO:0007669"/>
    <property type="project" value="InterPro"/>
</dbReference>
<name>A0A8J3L9U5_9ACTN</name>
<dbReference type="PROSITE" id="PS51186">
    <property type="entry name" value="GNAT"/>
    <property type="match status" value="1"/>
</dbReference>
<reference evidence="2" key="1">
    <citation type="submission" date="2021-01" db="EMBL/GenBank/DDBJ databases">
        <title>Whole genome shotgun sequence of Catellatospora methionotrophica NBRC 14553.</title>
        <authorList>
            <person name="Komaki H."/>
            <person name="Tamura T."/>
        </authorList>
    </citation>
    <scope>NUCLEOTIDE SEQUENCE</scope>
    <source>
        <strain evidence="2">NBRC 14553</strain>
    </source>
</reference>
<evidence type="ECO:0000313" key="3">
    <source>
        <dbReference type="Proteomes" id="UP000660339"/>
    </source>
</evidence>
<evidence type="ECO:0000313" key="2">
    <source>
        <dbReference type="EMBL" id="GIG14840.1"/>
    </source>
</evidence>
<comment type="caution">
    <text evidence="2">The sequence shown here is derived from an EMBL/GenBank/DDBJ whole genome shotgun (WGS) entry which is preliminary data.</text>
</comment>
<proteinExistence type="predicted"/>
<dbReference type="Proteomes" id="UP000660339">
    <property type="component" value="Unassembled WGS sequence"/>
</dbReference>
<dbReference type="RefSeq" id="WP_239086293.1">
    <property type="nucleotide sequence ID" value="NZ_BAAATT010000007.1"/>
</dbReference>
<keyword evidence="3" id="KW-1185">Reference proteome</keyword>
<gene>
    <name evidence="2" type="ORF">Cme02nite_31720</name>
</gene>
<dbReference type="Gene3D" id="3.40.630.30">
    <property type="match status" value="1"/>
</dbReference>
<protein>
    <recommendedName>
        <fullName evidence="1">N-acetyltransferase domain-containing protein</fullName>
    </recommendedName>
</protein>
<dbReference type="EMBL" id="BONJ01000017">
    <property type="protein sequence ID" value="GIG14840.1"/>
    <property type="molecule type" value="Genomic_DNA"/>
</dbReference>
<dbReference type="SUPFAM" id="SSF55729">
    <property type="entry name" value="Acyl-CoA N-acyltransferases (Nat)"/>
    <property type="match status" value="1"/>
</dbReference>
<evidence type="ECO:0000259" key="1">
    <source>
        <dbReference type="PROSITE" id="PS51186"/>
    </source>
</evidence>